<dbReference type="SMART" id="SM00895">
    <property type="entry name" value="FCD"/>
    <property type="match status" value="1"/>
</dbReference>
<dbReference type="SUPFAM" id="SSF48008">
    <property type="entry name" value="GntR ligand-binding domain-like"/>
    <property type="match status" value="1"/>
</dbReference>
<evidence type="ECO:0000256" key="2">
    <source>
        <dbReference type="ARBA" id="ARBA00023125"/>
    </source>
</evidence>
<keyword evidence="1" id="KW-0805">Transcription regulation</keyword>
<dbReference type="PANTHER" id="PTHR43537:SF45">
    <property type="entry name" value="GNTR FAMILY REGULATORY PROTEIN"/>
    <property type="match status" value="1"/>
</dbReference>
<keyword evidence="3" id="KW-0804">Transcription</keyword>
<dbReference type="EMBL" id="DXGC01000041">
    <property type="protein sequence ID" value="HIW90848.1"/>
    <property type="molecule type" value="Genomic_DNA"/>
</dbReference>
<proteinExistence type="predicted"/>
<dbReference type="Proteomes" id="UP000824190">
    <property type="component" value="Unassembled WGS sequence"/>
</dbReference>
<evidence type="ECO:0000256" key="1">
    <source>
        <dbReference type="ARBA" id="ARBA00023015"/>
    </source>
</evidence>
<protein>
    <submittedName>
        <fullName evidence="5">GntR family transcriptional regulator</fullName>
    </submittedName>
</protein>
<evidence type="ECO:0000313" key="6">
    <source>
        <dbReference type="Proteomes" id="UP000824190"/>
    </source>
</evidence>
<evidence type="ECO:0000259" key="4">
    <source>
        <dbReference type="PROSITE" id="PS50949"/>
    </source>
</evidence>
<dbReference type="GO" id="GO:0003700">
    <property type="term" value="F:DNA-binding transcription factor activity"/>
    <property type="evidence" value="ECO:0007669"/>
    <property type="project" value="InterPro"/>
</dbReference>
<accession>A0A9D1RPG9</accession>
<evidence type="ECO:0000256" key="3">
    <source>
        <dbReference type="ARBA" id="ARBA00023163"/>
    </source>
</evidence>
<dbReference type="InterPro" id="IPR036388">
    <property type="entry name" value="WH-like_DNA-bd_sf"/>
</dbReference>
<dbReference type="PANTHER" id="PTHR43537">
    <property type="entry name" value="TRANSCRIPTIONAL REGULATOR, GNTR FAMILY"/>
    <property type="match status" value="1"/>
</dbReference>
<dbReference type="Gene3D" id="1.20.120.530">
    <property type="entry name" value="GntR ligand-binding domain-like"/>
    <property type="match status" value="1"/>
</dbReference>
<dbReference type="InterPro" id="IPR000485">
    <property type="entry name" value="AsnC-type_HTH_dom"/>
</dbReference>
<dbReference type="InterPro" id="IPR036390">
    <property type="entry name" value="WH_DNA-bd_sf"/>
</dbReference>
<sequence>MPLTRLDTAARVGDQAFEALQHAITTGELEAGDRLQIRDLADRLGISVMPVREAIKRLEEIGLVETRPYRGAVVKGFTPAELLNIYSVRRLLETDAARLGAVSATETDVDTLNQLFSSMEDALDDGDVVAYLDLDEEILGTVYACANNPVLEESIRSLWVRCRHYKIAGARKSLADGSSASLLTYQRAIINAVADGDGTAAAAVTGESLDAAMERIRSTLSD</sequence>
<feature type="domain" description="HTH gntR-type" evidence="4">
    <location>
        <begin position="10"/>
        <end position="77"/>
    </location>
</feature>
<organism evidence="5 6">
    <name type="scientific">Candidatus Corynebacterium avicola</name>
    <dbReference type="NCBI Taxonomy" id="2838527"/>
    <lineage>
        <taxon>Bacteria</taxon>
        <taxon>Bacillati</taxon>
        <taxon>Actinomycetota</taxon>
        <taxon>Actinomycetes</taxon>
        <taxon>Mycobacteriales</taxon>
        <taxon>Corynebacteriaceae</taxon>
        <taxon>Corynebacterium</taxon>
    </lineage>
</organism>
<dbReference type="Pfam" id="PF07729">
    <property type="entry name" value="FCD"/>
    <property type="match status" value="1"/>
</dbReference>
<dbReference type="GO" id="GO:0043565">
    <property type="term" value="F:sequence-specific DNA binding"/>
    <property type="evidence" value="ECO:0007669"/>
    <property type="project" value="InterPro"/>
</dbReference>
<reference evidence="5" key="1">
    <citation type="journal article" date="2021" name="PeerJ">
        <title>Extensive microbial diversity within the chicken gut microbiome revealed by metagenomics and culture.</title>
        <authorList>
            <person name="Gilroy R."/>
            <person name="Ravi A."/>
            <person name="Getino M."/>
            <person name="Pursley I."/>
            <person name="Horton D.L."/>
            <person name="Alikhan N.F."/>
            <person name="Baker D."/>
            <person name="Gharbi K."/>
            <person name="Hall N."/>
            <person name="Watson M."/>
            <person name="Adriaenssens E.M."/>
            <person name="Foster-Nyarko E."/>
            <person name="Jarju S."/>
            <person name="Secka A."/>
            <person name="Antonio M."/>
            <person name="Oren A."/>
            <person name="Chaudhuri R.R."/>
            <person name="La Ragione R."/>
            <person name="Hildebrand F."/>
            <person name="Pallen M.J."/>
        </authorList>
    </citation>
    <scope>NUCLEOTIDE SEQUENCE</scope>
    <source>
        <strain evidence="5">CHK32-1732</strain>
    </source>
</reference>
<dbReference type="InterPro" id="IPR008920">
    <property type="entry name" value="TF_FadR/GntR_C"/>
</dbReference>
<dbReference type="SUPFAM" id="SSF46785">
    <property type="entry name" value="Winged helix' DNA-binding domain"/>
    <property type="match status" value="1"/>
</dbReference>
<dbReference type="Pfam" id="PF00392">
    <property type="entry name" value="GntR"/>
    <property type="match status" value="1"/>
</dbReference>
<comment type="caution">
    <text evidence="5">The sequence shown here is derived from an EMBL/GenBank/DDBJ whole genome shotgun (WGS) entry which is preliminary data.</text>
</comment>
<dbReference type="PRINTS" id="PR00033">
    <property type="entry name" value="HTHASNC"/>
</dbReference>
<dbReference type="Gene3D" id="1.10.10.10">
    <property type="entry name" value="Winged helix-like DNA-binding domain superfamily/Winged helix DNA-binding domain"/>
    <property type="match status" value="1"/>
</dbReference>
<dbReference type="SMART" id="SM00345">
    <property type="entry name" value="HTH_GNTR"/>
    <property type="match status" value="1"/>
</dbReference>
<dbReference type="InterPro" id="IPR000524">
    <property type="entry name" value="Tscrpt_reg_HTH_GntR"/>
</dbReference>
<dbReference type="CDD" id="cd07377">
    <property type="entry name" value="WHTH_GntR"/>
    <property type="match status" value="1"/>
</dbReference>
<gene>
    <name evidence="5" type="ORF">H9870_04185</name>
</gene>
<keyword evidence="2" id="KW-0238">DNA-binding</keyword>
<dbReference type="InterPro" id="IPR011711">
    <property type="entry name" value="GntR_C"/>
</dbReference>
<name>A0A9D1RPG9_9CORY</name>
<dbReference type="PROSITE" id="PS50949">
    <property type="entry name" value="HTH_GNTR"/>
    <property type="match status" value="1"/>
</dbReference>
<dbReference type="AlphaFoldDB" id="A0A9D1RPG9"/>
<evidence type="ECO:0000313" key="5">
    <source>
        <dbReference type="EMBL" id="HIW90848.1"/>
    </source>
</evidence>
<reference evidence="5" key="2">
    <citation type="submission" date="2021-04" db="EMBL/GenBank/DDBJ databases">
        <authorList>
            <person name="Gilroy R."/>
        </authorList>
    </citation>
    <scope>NUCLEOTIDE SEQUENCE</scope>
    <source>
        <strain evidence="5">CHK32-1732</strain>
    </source>
</reference>